<gene>
    <name evidence="3" type="ORF">CEP54_000203</name>
</gene>
<name>A0A428R839_9HYPO</name>
<dbReference type="AlphaFoldDB" id="A0A428R839"/>
<evidence type="ECO:0000313" key="3">
    <source>
        <dbReference type="EMBL" id="RSL73688.1"/>
    </source>
</evidence>
<evidence type="ECO:0000313" key="4">
    <source>
        <dbReference type="Proteomes" id="UP000288168"/>
    </source>
</evidence>
<dbReference type="OrthoDB" id="5097448at2759"/>
<accession>A0A428R839</accession>
<comment type="caution">
    <text evidence="3">The sequence shown here is derived from an EMBL/GenBank/DDBJ whole genome shotgun (WGS) entry which is preliminary data.</text>
</comment>
<sequence>MGFTSLLIHLLAVGISTTAALDGPARPTKTTLTVDCLWCTGTEVFDTSFTTSIEGGDFSWPGFPPFPPEISKTTVCAQKCSVLTLSTVTWKSGMSKASPFTPSAVSTSCVTIYNDTPIPSLVTLSSTTASTSCSTTSEEMMISWEWVTPSSSSVWGIPPGERTWTLGTPIGTPIWSQASSFHFSQATDEASGSEPCTTELTVTMTKTITETWQSQTPMTTTLVRTRSTTIETVVVETYSTSTGERVVGGTRTETTTVQAVSSGKDCVQVGKCCAACSATVAPGESGIASILSVGSVSTDEEYVSSSEGSISWASGSPSGSLTPNSTEDSVFETTETGWETGSEVSETDSEWSSDSETDVPTSIQTAGGVQVTAALGIGVVLGLMGLLA</sequence>
<feature type="region of interest" description="Disordered" evidence="1">
    <location>
        <begin position="307"/>
        <end position="361"/>
    </location>
</feature>
<dbReference type="STRING" id="1325734.A0A428R839"/>
<protein>
    <recommendedName>
        <fullName evidence="5">Ig-like domain-containing protein</fullName>
    </recommendedName>
</protein>
<keyword evidence="2" id="KW-0732">Signal</keyword>
<dbReference type="EMBL" id="NKCI01000001">
    <property type="protein sequence ID" value="RSL73688.1"/>
    <property type="molecule type" value="Genomic_DNA"/>
</dbReference>
<feature type="signal peptide" evidence="2">
    <location>
        <begin position="1"/>
        <end position="20"/>
    </location>
</feature>
<feature type="compositionally biased region" description="Low complexity" evidence="1">
    <location>
        <begin position="332"/>
        <end position="344"/>
    </location>
</feature>
<feature type="compositionally biased region" description="Acidic residues" evidence="1">
    <location>
        <begin position="345"/>
        <end position="357"/>
    </location>
</feature>
<dbReference type="Proteomes" id="UP000288168">
    <property type="component" value="Unassembled WGS sequence"/>
</dbReference>
<reference evidence="3 4" key="1">
    <citation type="submission" date="2017-06" db="EMBL/GenBank/DDBJ databases">
        <title>Comparative genomic analysis of Ambrosia Fusariam Clade fungi.</title>
        <authorList>
            <person name="Stajich J.E."/>
            <person name="Carrillo J."/>
            <person name="Kijimoto T."/>
            <person name="Eskalen A."/>
            <person name="O'Donnell K."/>
            <person name="Kasson M."/>
        </authorList>
    </citation>
    <scope>NUCLEOTIDE SEQUENCE [LARGE SCALE GENOMIC DNA]</scope>
    <source>
        <strain evidence="3 4">NRRL62584</strain>
    </source>
</reference>
<evidence type="ECO:0000256" key="1">
    <source>
        <dbReference type="SAM" id="MobiDB-lite"/>
    </source>
</evidence>
<evidence type="ECO:0000256" key="2">
    <source>
        <dbReference type="SAM" id="SignalP"/>
    </source>
</evidence>
<organism evidence="3 4">
    <name type="scientific">Fusarium duplospermum</name>
    <dbReference type="NCBI Taxonomy" id="1325734"/>
    <lineage>
        <taxon>Eukaryota</taxon>
        <taxon>Fungi</taxon>
        <taxon>Dikarya</taxon>
        <taxon>Ascomycota</taxon>
        <taxon>Pezizomycotina</taxon>
        <taxon>Sordariomycetes</taxon>
        <taxon>Hypocreomycetidae</taxon>
        <taxon>Hypocreales</taxon>
        <taxon>Nectriaceae</taxon>
        <taxon>Fusarium</taxon>
        <taxon>Fusarium solani species complex</taxon>
    </lineage>
</organism>
<feature type="compositionally biased region" description="Low complexity" evidence="1">
    <location>
        <begin position="307"/>
        <end position="320"/>
    </location>
</feature>
<keyword evidence="4" id="KW-1185">Reference proteome</keyword>
<proteinExistence type="predicted"/>
<evidence type="ECO:0008006" key="5">
    <source>
        <dbReference type="Google" id="ProtNLM"/>
    </source>
</evidence>
<feature type="chain" id="PRO_5019235065" description="Ig-like domain-containing protein" evidence="2">
    <location>
        <begin position="21"/>
        <end position="388"/>
    </location>
</feature>